<keyword evidence="4" id="KW-0611">Plant defense</keyword>
<keyword evidence="3" id="KW-0812">Transmembrane</keyword>
<dbReference type="Pfam" id="PF03094">
    <property type="entry name" value="Mlo"/>
    <property type="match status" value="1"/>
</dbReference>
<proteinExistence type="inferred from homology"/>
<dbReference type="InterPro" id="IPR004326">
    <property type="entry name" value="Mlo"/>
</dbReference>
<evidence type="ECO:0000256" key="6">
    <source>
        <dbReference type="ARBA" id="ARBA00023136"/>
    </source>
</evidence>
<protein>
    <submittedName>
        <fullName evidence="8">Uncharacterized protein</fullName>
    </submittedName>
</protein>
<evidence type="ECO:0000256" key="3">
    <source>
        <dbReference type="ARBA" id="ARBA00022692"/>
    </source>
</evidence>
<evidence type="ECO:0000313" key="9">
    <source>
        <dbReference type="Proteomes" id="UP000238479"/>
    </source>
</evidence>
<keyword evidence="5" id="KW-1133">Transmembrane helix</keyword>
<keyword evidence="6" id="KW-0472">Membrane</keyword>
<evidence type="ECO:0000256" key="4">
    <source>
        <dbReference type="ARBA" id="ARBA00022821"/>
    </source>
</evidence>
<accession>A0A2P6S4I2</accession>
<dbReference type="GO" id="GO:0016020">
    <property type="term" value="C:membrane"/>
    <property type="evidence" value="ECO:0007669"/>
    <property type="project" value="UniProtKB-SubCell"/>
</dbReference>
<reference evidence="8 9" key="1">
    <citation type="journal article" date="2018" name="Nat. Genet.">
        <title>The Rosa genome provides new insights in the design of modern roses.</title>
        <authorList>
            <person name="Bendahmane M."/>
        </authorList>
    </citation>
    <scope>NUCLEOTIDE SEQUENCE [LARGE SCALE GENOMIC DNA]</scope>
    <source>
        <strain evidence="9">cv. Old Blush</strain>
    </source>
</reference>
<keyword evidence="7" id="KW-0568">Pathogenesis-related protein</keyword>
<dbReference type="Proteomes" id="UP000238479">
    <property type="component" value="Chromosome 2"/>
</dbReference>
<dbReference type="EMBL" id="PDCK01000040">
    <property type="protein sequence ID" value="PRQ53569.1"/>
    <property type="molecule type" value="Genomic_DNA"/>
</dbReference>
<evidence type="ECO:0000313" key="8">
    <source>
        <dbReference type="EMBL" id="PRQ53569.1"/>
    </source>
</evidence>
<dbReference type="Gramene" id="PRQ53569">
    <property type="protein sequence ID" value="PRQ53569"/>
    <property type="gene ID" value="RchiOBHm_Chr2g0167941"/>
</dbReference>
<comment type="similarity">
    <text evidence="2">Belongs to the MLO family.</text>
</comment>
<comment type="subcellular location">
    <subcellularLocation>
        <location evidence="1">Membrane</location>
        <topology evidence="1">Multi-pass membrane protein</topology>
    </subcellularLocation>
</comment>
<evidence type="ECO:0000256" key="7">
    <source>
        <dbReference type="ARBA" id="ARBA00023265"/>
    </source>
</evidence>
<keyword evidence="9" id="KW-1185">Reference proteome</keyword>
<name>A0A2P6S4I2_ROSCH</name>
<evidence type="ECO:0000256" key="1">
    <source>
        <dbReference type="ARBA" id="ARBA00004141"/>
    </source>
</evidence>
<dbReference type="AlphaFoldDB" id="A0A2P6S4I2"/>
<evidence type="ECO:0000256" key="5">
    <source>
        <dbReference type="ARBA" id="ARBA00022989"/>
    </source>
</evidence>
<comment type="caution">
    <text evidence="8">The sequence shown here is derived from an EMBL/GenBank/DDBJ whole genome shotgun (WGS) entry which is preliminary data.</text>
</comment>
<sequence>MRAAQEFSSRTFDSIKMVSTMKKSIFDEQTNKALRKLQKNAQKKNKHHDVVRAEWANHVIQF</sequence>
<dbReference type="GO" id="GO:0006952">
    <property type="term" value="P:defense response"/>
    <property type="evidence" value="ECO:0007669"/>
    <property type="project" value="UniProtKB-KW"/>
</dbReference>
<organism evidence="8 9">
    <name type="scientific">Rosa chinensis</name>
    <name type="common">China rose</name>
    <dbReference type="NCBI Taxonomy" id="74649"/>
    <lineage>
        <taxon>Eukaryota</taxon>
        <taxon>Viridiplantae</taxon>
        <taxon>Streptophyta</taxon>
        <taxon>Embryophyta</taxon>
        <taxon>Tracheophyta</taxon>
        <taxon>Spermatophyta</taxon>
        <taxon>Magnoliopsida</taxon>
        <taxon>eudicotyledons</taxon>
        <taxon>Gunneridae</taxon>
        <taxon>Pentapetalae</taxon>
        <taxon>rosids</taxon>
        <taxon>fabids</taxon>
        <taxon>Rosales</taxon>
        <taxon>Rosaceae</taxon>
        <taxon>Rosoideae</taxon>
        <taxon>Rosoideae incertae sedis</taxon>
        <taxon>Rosa</taxon>
    </lineage>
</organism>
<gene>
    <name evidence="8" type="ORF">RchiOBHm_Chr2g0167941</name>
</gene>
<evidence type="ECO:0000256" key="2">
    <source>
        <dbReference type="ARBA" id="ARBA00006574"/>
    </source>
</evidence>